<organism evidence="12 13">
    <name type="scientific">Macrostomum lignano</name>
    <dbReference type="NCBI Taxonomy" id="282301"/>
    <lineage>
        <taxon>Eukaryota</taxon>
        <taxon>Metazoa</taxon>
        <taxon>Spiralia</taxon>
        <taxon>Lophotrochozoa</taxon>
        <taxon>Platyhelminthes</taxon>
        <taxon>Rhabditophora</taxon>
        <taxon>Macrostomorpha</taxon>
        <taxon>Macrostomida</taxon>
        <taxon>Macrostomidae</taxon>
        <taxon>Macrostomum</taxon>
    </lineage>
</organism>
<dbReference type="EMBL" id="NIVC01001669">
    <property type="protein sequence ID" value="PAA65272.1"/>
    <property type="molecule type" value="Genomic_DNA"/>
</dbReference>
<feature type="non-terminal residue" evidence="12">
    <location>
        <position position="1"/>
    </location>
</feature>
<accession>A0A267EX14</accession>
<evidence type="ECO:0000256" key="5">
    <source>
        <dbReference type="ARBA" id="ARBA00022692"/>
    </source>
</evidence>
<feature type="transmembrane region" description="Helical" evidence="11">
    <location>
        <begin position="72"/>
        <end position="92"/>
    </location>
</feature>
<keyword evidence="8 11" id="KW-0472">Membrane</keyword>
<comment type="caution">
    <text evidence="12">The sequence shown here is derived from an EMBL/GenBank/DDBJ whole genome shotgun (WGS) entry which is preliminary data.</text>
</comment>
<keyword evidence="5 11" id="KW-0812">Transmembrane</keyword>
<dbReference type="PANTHER" id="PTHR13399">
    <property type="entry name" value="TRANSLOCON-ASSOCIATED PROTEIN TRAP , GAMMA SUBUNIT"/>
    <property type="match status" value="1"/>
</dbReference>
<evidence type="ECO:0000313" key="12">
    <source>
        <dbReference type="EMBL" id="PAA65272.1"/>
    </source>
</evidence>
<evidence type="ECO:0000256" key="3">
    <source>
        <dbReference type="ARBA" id="ARBA00007990"/>
    </source>
</evidence>
<comment type="function">
    <text evidence="1">TRAP proteins are part of a complex whose function is to bind calcium to the ER membrane and thereby regulate the retention of ER resident proteins.</text>
</comment>
<comment type="similarity">
    <text evidence="3">Belongs to the TRAP-gamma family.</text>
</comment>
<reference evidence="12 13" key="1">
    <citation type="submission" date="2017-06" db="EMBL/GenBank/DDBJ databases">
        <title>A platform for efficient transgenesis in Macrostomum lignano, a flatworm model organism for stem cell research.</title>
        <authorList>
            <person name="Berezikov E."/>
        </authorList>
    </citation>
    <scope>NUCLEOTIDE SEQUENCE [LARGE SCALE GENOMIC DNA]</scope>
    <source>
        <strain evidence="12">DV1</strain>
        <tissue evidence="12">Whole organism</tissue>
    </source>
</reference>
<evidence type="ECO:0000256" key="6">
    <source>
        <dbReference type="ARBA" id="ARBA00022824"/>
    </source>
</evidence>
<comment type="subcellular location">
    <subcellularLocation>
        <location evidence="2">Endoplasmic reticulum membrane</location>
        <topology evidence="2">Multi-pass membrane protein</topology>
    </subcellularLocation>
</comment>
<evidence type="ECO:0000256" key="9">
    <source>
        <dbReference type="ARBA" id="ARBA00030917"/>
    </source>
</evidence>
<dbReference type="GO" id="GO:0005789">
    <property type="term" value="C:endoplasmic reticulum membrane"/>
    <property type="evidence" value="ECO:0007669"/>
    <property type="project" value="UniProtKB-SubCell"/>
</dbReference>
<sequence length="98" mass="11040">QVREDAISQELTQEAPKGKKVSKKERDDMLLWRKNEVADYEATTFSIFFNNVIFLLLVVFLSFFLLRSSSNLVNYLLSMLLSSGFVALLSTGSGAGKR</sequence>
<evidence type="ECO:0000256" key="8">
    <source>
        <dbReference type="ARBA" id="ARBA00023136"/>
    </source>
</evidence>
<dbReference type="OrthoDB" id="10059529at2759"/>
<dbReference type="InterPro" id="IPR009779">
    <property type="entry name" value="SSR3"/>
</dbReference>
<evidence type="ECO:0000256" key="1">
    <source>
        <dbReference type="ARBA" id="ARBA00002838"/>
    </source>
</evidence>
<name>A0A267EX14_9PLAT</name>
<feature type="transmembrane region" description="Helical" evidence="11">
    <location>
        <begin position="42"/>
        <end position="66"/>
    </location>
</feature>
<gene>
    <name evidence="12" type="ORF">BOX15_Mlig009910g1</name>
</gene>
<dbReference type="PANTHER" id="PTHR13399:SF2">
    <property type="entry name" value="TRANSLOCON-ASSOCIATED PROTEIN SUBUNIT GAMMA"/>
    <property type="match status" value="1"/>
</dbReference>
<dbReference type="STRING" id="282301.A0A267EX14"/>
<evidence type="ECO:0000256" key="4">
    <source>
        <dbReference type="ARBA" id="ARBA00022231"/>
    </source>
</evidence>
<keyword evidence="7 11" id="KW-1133">Transmembrane helix</keyword>
<evidence type="ECO:0000256" key="2">
    <source>
        <dbReference type="ARBA" id="ARBA00004477"/>
    </source>
</evidence>
<evidence type="ECO:0000256" key="7">
    <source>
        <dbReference type="ARBA" id="ARBA00022989"/>
    </source>
</evidence>
<evidence type="ECO:0000256" key="10">
    <source>
        <dbReference type="SAM" id="MobiDB-lite"/>
    </source>
</evidence>
<keyword evidence="6" id="KW-0256">Endoplasmic reticulum</keyword>
<keyword evidence="13" id="KW-1185">Reference proteome</keyword>
<protein>
    <recommendedName>
        <fullName evidence="4">Translocon-associated protein subunit gamma</fullName>
    </recommendedName>
    <alternativeName>
        <fullName evidence="9">Signal sequence receptor subunit gamma</fullName>
    </alternativeName>
</protein>
<dbReference type="AlphaFoldDB" id="A0A267EX14"/>
<dbReference type="GO" id="GO:0006614">
    <property type="term" value="P:SRP-dependent cotranslational protein targeting to membrane"/>
    <property type="evidence" value="ECO:0007669"/>
    <property type="project" value="InterPro"/>
</dbReference>
<evidence type="ECO:0000256" key="11">
    <source>
        <dbReference type="SAM" id="Phobius"/>
    </source>
</evidence>
<dbReference type="Proteomes" id="UP000215902">
    <property type="component" value="Unassembled WGS sequence"/>
</dbReference>
<proteinExistence type="inferred from homology"/>
<feature type="region of interest" description="Disordered" evidence="10">
    <location>
        <begin position="1"/>
        <end position="24"/>
    </location>
</feature>
<dbReference type="Pfam" id="PF07074">
    <property type="entry name" value="TRAP-gamma"/>
    <property type="match status" value="1"/>
</dbReference>
<evidence type="ECO:0000313" key="13">
    <source>
        <dbReference type="Proteomes" id="UP000215902"/>
    </source>
</evidence>